<dbReference type="PANTHER" id="PTHR45947:SF3">
    <property type="entry name" value="SULFOQUINOVOSYL TRANSFERASE SQD2"/>
    <property type="match status" value="1"/>
</dbReference>
<accession>A0A8T8K653</accession>
<feature type="transmembrane region" description="Helical" evidence="1">
    <location>
        <begin position="68"/>
        <end position="87"/>
    </location>
</feature>
<dbReference type="Pfam" id="PF13439">
    <property type="entry name" value="Glyco_transf_4"/>
    <property type="match status" value="1"/>
</dbReference>
<dbReference type="EMBL" id="CP058560">
    <property type="protein sequence ID" value="QUH22570.1"/>
    <property type="molecule type" value="Genomic_DNA"/>
</dbReference>
<dbReference type="GeneID" id="64819437"/>
<gene>
    <name evidence="4" type="ORF">HYG87_01695</name>
</gene>
<dbReference type="GO" id="GO:0016757">
    <property type="term" value="F:glycosyltransferase activity"/>
    <property type="evidence" value="ECO:0007669"/>
    <property type="project" value="InterPro"/>
</dbReference>
<dbReference type="SUPFAM" id="SSF53756">
    <property type="entry name" value="UDP-Glycosyltransferase/glycogen phosphorylase"/>
    <property type="match status" value="1"/>
</dbReference>
<feature type="domain" description="Glycosyl transferase family 1" evidence="2">
    <location>
        <begin position="200"/>
        <end position="362"/>
    </location>
</feature>
<evidence type="ECO:0000259" key="3">
    <source>
        <dbReference type="Pfam" id="PF13439"/>
    </source>
</evidence>
<dbReference type="InterPro" id="IPR050194">
    <property type="entry name" value="Glycosyltransferase_grp1"/>
</dbReference>
<dbReference type="InterPro" id="IPR028098">
    <property type="entry name" value="Glyco_trans_4-like_N"/>
</dbReference>
<evidence type="ECO:0000259" key="2">
    <source>
        <dbReference type="Pfam" id="PF00534"/>
    </source>
</evidence>
<proteinExistence type="predicted"/>
<dbReference type="Proteomes" id="UP000681041">
    <property type="component" value="Chromosome"/>
</dbReference>
<keyword evidence="1" id="KW-1133">Transmembrane helix</keyword>
<feature type="domain" description="Glycosyltransferase subfamily 4-like N-terminal" evidence="3">
    <location>
        <begin position="18"/>
        <end position="187"/>
    </location>
</feature>
<dbReference type="AlphaFoldDB" id="A0A8T8K653"/>
<evidence type="ECO:0000313" key="5">
    <source>
        <dbReference type="Proteomes" id="UP000681041"/>
    </source>
</evidence>
<dbReference type="KEGG" id="meme:HYG87_01695"/>
<name>A0A8T8K653_9EURY</name>
<reference evidence="4" key="1">
    <citation type="submission" date="2020-07" db="EMBL/GenBank/DDBJ databases">
        <title>Methanobacterium. sp. MethCan genome.</title>
        <authorList>
            <person name="Postec A."/>
            <person name="Quemeneur M."/>
        </authorList>
    </citation>
    <scope>NUCLEOTIDE SEQUENCE</scope>
    <source>
        <strain evidence="4">MethCAN</strain>
    </source>
</reference>
<keyword evidence="1" id="KW-0472">Membrane</keyword>
<dbReference type="Pfam" id="PF00534">
    <property type="entry name" value="Glycos_transf_1"/>
    <property type="match status" value="1"/>
</dbReference>
<dbReference type="Gene3D" id="3.40.50.2000">
    <property type="entry name" value="Glycogen Phosphorylase B"/>
    <property type="match status" value="2"/>
</dbReference>
<protein>
    <submittedName>
        <fullName evidence="4">Glycosyltransferase family 4 protein</fullName>
    </submittedName>
</protein>
<evidence type="ECO:0000256" key="1">
    <source>
        <dbReference type="SAM" id="Phobius"/>
    </source>
</evidence>
<organism evidence="4 5">
    <name type="scientific">Methanobacterium alkalithermotolerans</name>
    <dbReference type="NCBI Taxonomy" id="2731220"/>
    <lineage>
        <taxon>Archaea</taxon>
        <taxon>Methanobacteriati</taxon>
        <taxon>Methanobacteriota</taxon>
        <taxon>Methanomada group</taxon>
        <taxon>Methanobacteria</taxon>
        <taxon>Methanobacteriales</taxon>
        <taxon>Methanobacteriaceae</taxon>
        <taxon>Methanobacterium</taxon>
    </lineage>
</organism>
<dbReference type="InterPro" id="IPR001296">
    <property type="entry name" value="Glyco_trans_1"/>
</dbReference>
<dbReference type="RefSeq" id="WP_211533514.1">
    <property type="nucleotide sequence ID" value="NZ_CP058560.1"/>
</dbReference>
<evidence type="ECO:0000313" key="4">
    <source>
        <dbReference type="EMBL" id="QUH22570.1"/>
    </source>
</evidence>
<sequence length="389" mass="44324">MKDEFKICLLMPKMFPRIGGFENVVYDLSRGLSCHHKVQVVFTTISSDRPLPPGVEVFPVLKEIKIRYIGFLLSLIYNSIFFFFYAWQERPDMVNVHPVFPGVMITWCSCKLLKIPLVATSHGGDIQFTSQEDYGTRKNPLANWILKKTLPLVDRHVIISKAMYPFARSAGSRDSRIEIIPLGVDPDVINLDSRLKIKLESELNIKRDDFVILYLGRLIDLKRPQDLLKGFYQANLDNAKLVFAGSGDKEIELKKMVHDLSLEDKVTFAGFITPETGKWDLIDLSHVLVVPSLSEGFNLTVLEAYALSKPVIGTRIGALQEIINPGITGLLVDRRSPEDIKEALIYMYENPQNRENMGLAGQELFLANYTRDKMVHKYQKLYQSLITKK</sequence>
<dbReference type="PANTHER" id="PTHR45947">
    <property type="entry name" value="SULFOQUINOVOSYL TRANSFERASE SQD2"/>
    <property type="match status" value="1"/>
</dbReference>
<dbReference type="OrthoDB" id="132546at2157"/>
<keyword evidence="1" id="KW-0812">Transmembrane</keyword>
<dbReference type="CDD" id="cd03801">
    <property type="entry name" value="GT4_PimA-like"/>
    <property type="match status" value="1"/>
</dbReference>
<keyword evidence="5" id="KW-1185">Reference proteome</keyword>